<organism evidence="1 2">
    <name type="scientific">Moraxella bovis</name>
    <dbReference type="NCBI Taxonomy" id="476"/>
    <lineage>
        <taxon>Bacteria</taxon>
        <taxon>Pseudomonadati</taxon>
        <taxon>Pseudomonadota</taxon>
        <taxon>Gammaproteobacteria</taxon>
        <taxon>Moraxellales</taxon>
        <taxon>Moraxellaceae</taxon>
        <taxon>Moraxella</taxon>
    </lineage>
</organism>
<accession>A0A378Q058</accession>
<sequence>MAIEQAVYEITHTASYNERLWAIEEIIQSLKNVAPKANTNDKKDEQILTHKRFNRFPKAMTMSDDFDDDLGDEFWLGKDV</sequence>
<gene>
    <name evidence="1" type="ORF">NCTC9426_02650</name>
</gene>
<reference evidence="1 2" key="1">
    <citation type="submission" date="2018-06" db="EMBL/GenBank/DDBJ databases">
        <authorList>
            <consortium name="Pathogen Informatics"/>
            <person name="Doyle S."/>
        </authorList>
    </citation>
    <scope>NUCLEOTIDE SEQUENCE [LARGE SCALE GENOMIC DNA]</scope>
    <source>
        <strain evidence="1 2">NCTC9426</strain>
    </source>
</reference>
<proteinExistence type="predicted"/>
<dbReference type="RefSeq" id="WP_115370059.1">
    <property type="nucleotide sequence ID" value="NZ_UGPZ01000003.1"/>
</dbReference>
<evidence type="ECO:0000313" key="1">
    <source>
        <dbReference type="EMBL" id="STY93916.1"/>
    </source>
</evidence>
<evidence type="ECO:0000313" key="2">
    <source>
        <dbReference type="Proteomes" id="UP000254133"/>
    </source>
</evidence>
<name>A0A378Q058_MORBO</name>
<dbReference type="Proteomes" id="UP000254133">
    <property type="component" value="Unassembled WGS sequence"/>
</dbReference>
<protein>
    <submittedName>
        <fullName evidence="1">Uncharacterized protein</fullName>
    </submittedName>
</protein>
<dbReference type="EMBL" id="UGPZ01000003">
    <property type="protein sequence ID" value="STY93916.1"/>
    <property type="molecule type" value="Genomic_DNA"/>
</dbReference>
<dbReference type="AlphaFoldDB" id="A0A378Q058"/>